<evidence type="ECO:0000313" key="2">
    <source>
        <dbReference type="EMBL" id="MPC44781.1"/>
    </source>
</evidence>
<organism evidence="2 3">
    <name type="scientific">Portunus trituberculatus</name>
    <name type="common">Swimming crab</name>
    <name type="synonym">Neptunus trituberculatus</name>
    <dbReference type="NCBI Taxonomy" id="210409"/>
    <lineage>
        <taxon>Eukaryota</taxon>
        <taxon>Metazoa</taxon>
        <taxon>Ecdysozoa</taxon>
        <taxon>Arthropoda</taxon>
        <taxon>Crustacea</taxon>
        <taxon>Multicrustacea</taxon>
        <taxon>Malacostraca</taxon>
        <taxon>Eumalacostraca</taxon>
        <taxon>Eucarida</taxon>
        <taxon>Decapoda</taxon>
        <taxon>Pleocyemata</taxon>
        <taxon>Brachyura</taxon>
        <taxon>Eubrachyura</taxon>
        <taxon>Portunoidea</taxon>
        <taxon>Portunidae</taxon>
        <taxon>Portuninae</taxon>
        <taxon>Portunus</taxon>
    </lineage>
</organism>
<dbReference type="AlphaFoldDB" id="A0A5B7FCA4"/>
<sequence>MDWILIIQEATDELLPERVLHHFFVSFSPRWFSNTRGAPVSSGGDEVEKKRKEEEEEEEEEEDEEEEEEEESEMRMRSLGTCISAGWKGEEMNSSSLPNLPHDHANDPATTAMKRKTLTRASGFLLRHLCNQCQVLPMVVD</sequence>
<accession>A0A5B7FCA4</accession>
<dbReference type="Proteomes" id="UP000324222">
    <property type="component" value="Unassembled WGS sequence"/>
</dbReference>
<name>A0A5B7FCA4_PORTR</name>
<evidence type="ECO:0000256" key="1">
    <source>
        <dbReference type="SAM" id="MobiDB-lite"/>
    </source>
</evidence>
<evidence type="ECO:0000313" key="3">
    <source>
        <dbReference type="Proteomes" id="UP000324222"/>
    </source>
</evidence>
<proteinExistence type="predicted"/>
<dbReference type="EMBL" id="VSRR010006435">
    <property type="protein sequence ID" value="MPC44781.1"/>
    <property type="molecule type" value="Genomic_DNA"/>
</dbReference>
<reference evidence="2 3" key="1">
    <citation type="submission" date="2019-05" db="EMBL/GenBank/DDBJ databases">
        <title>Another draft genome of Portunus trituberculatus and its Hox gene families provides insights of decapod evolution.</title>
        <authorList>
            <person name="Jeong J.-H."/>
            <person name="Song I."/>
            <person name="Kim S."/>
            <person name="Choi T."/>
            <person name="Kim D."/>
            <person name="Ryu S."/>
            <person name="Kim W."/>
        </authorList>
    </citation>
    <scope>NUCLEOTIDE SEQUENCE [LARGE SCALE GENOMIC DNA]</scope>
    <source>
        <tissue evidence="2">Muscle</tissue>
    </source>
</reference>
<feature type="region of interest" description="Disordered" evidence="1">
    <location>
        <begin position="34"/>
        <end position="108"/>
    </location>
</feature>
<comment type="caution">
    <text evidence="2">The sequence shown here is derived from an EMBL/GenBank/DDBJ whole genome shotgun (WGS) entry which is preliminary data.</text>
</comment>
<gene>
    <name evidence="2" type="ORF">E2C01_038462</name>
</gene>
<keyword evidence="3" id="KW-1185">Reference proteome</keyword>
<protein>
    <submittedName>
        <fullName evidence="2">Uncharacterized protein</fullName>
    </submittedName>
</protein>
<feature type="compositionally biased region" description="Acidic residues" evidence="1">
    <location>
        <begin position="54"/>
        <end position="72"/>
    </location>
</feature>